<evidence type="ECO:0000313" key="2">
    <source>
        <dbReference type="EMBL" id="WOE75300.1"/>
    </source>
</evidence>
<feature type="transmembrane region" description="Helical" evidence="1">
    <location>
        <begin position="87"/>
        <end position="108"/>
    </location>
</feature>
<dbReference type="EMBL" id="CP136594">
    <property type="protein sequence ID" value="WOE75300.1"/>
    <property type="molecule type" value="Genomic_DNA"/>
</dbReference>
<proteinExistence type="predicted"/>
<organism evidence="2 3">
    <name type="scientific">Alterisphingorhabdus coralli</name>
    <dbReference type="NCBI Taxonomy" id="3071408"/>
    <lineage>
        <taxon>Bacteria</taxon>
        <taxon>Pseudomonadati</taxon>
        <taxon>Pseudomonadota</taxon>
        <taxon>Alphaproteobacteria</taxon>
        <taxon>Sphingomonadales</taxon>
        <taxon>Sphingomonadaceae</taxon>
        <taxon>Alterisphingorhabdus (ex Yan et al. 2024)</taxon>
    </lineage>
</organism>
<reference evidence="2 3" key="1">
    <citation type="submission" date="2023-10" db="EMBL/GenBank/DDBJ databases">
        <title>Complete genome sequence of a Sphingomonadaceae bacterium.</title>
        <authorList>
            <person name="Yan C."/>
        </authorList>
    </citation>
    <scope>NUCLEOTIDE SEQUENCE [LARGE SCALE GENOMIC DNA]</scope>
    <source>
        <strain evidence="2 3">SCSIO 66989</strain>
    </source>
</reference>
<feature type="transmembrane region" description="Helical" evidence="1">
    <location>
        <begin position="33"/>
        <end position="50"/>
    </location>
</feature>
<keyword evidence="1" id="KW-0812">Transmembrane</keyword>
<evidence type="ECO:0008006" key="4">
    <source>
        <dbReference type="Google" id="ProtNLM"/>
    </source>
</evidence>
<dbReference type="RefSeq" id="WP_317082087.1">
    <property type="nucleotide sequence ID" value="NZ_CP136594.1"/>
</dbReference>
<gene>
    <name evidence="2" type="ORF">RB602_00865</name>
</gene>
<keyword evidence="3" id="KW-1185">Reference proteome</keyword>
<keyword evidence="1" id="KW-0472">Membrane</keyword>
<dbReference type="AlphaFoldDB" id="A0AA97I1H5"/>
<dbReference type="KEGG" id="acoa:RB602_00865"/>
<dbReference type="Proteomes" id="UP001302429">
    <property type="component" value="Chromosome"/>
</dbReference>
<keyword evidence="1" id="KW-1133">Transmembrane helix</keyword>
<feature type="transmembrane region" description="Helical" evidence="1">
    <location>
        <begin position="62"/>
        <end position="81"/>
    </location>
</feature>
<sequence length="317" mass="36062">MASISWKIVLLLAGAAAIVIRLLLDSDFGQSTLLYILVPFVLSLLIAFFTRNTERTSVAARYVNNLRISTIVFLATSAFLMEGFICVLMFMPIYYVFVTIGFIFAALMEDKKDENDEEQERSKLRVAVIPLLVLVLVSEGLFPETTFERDNTATFVADSPLSVAALQNNMAQPIAFDSERHWFMQLFPMPDRVDAGSLGEGDIHKVHFTYRRWFFTNIHQGEIHLKIARVAPDHVRTKVIRNDSYLANYMEIDGTDIRFSPKPDGGTRVALTVRYTRSLDPVWYFGPMQQFAAKQSAKQFLQDIIFRHAVKEVKDGT</sequence>
<accession>A0AA97I1H5</accession>
<name>A0AA97I1H5_9SPHN</name>
<evidence type="ECO:0000256" key="1">
    <source>
        <dbReference type="SAM" id="Phobius"/>
    </source>
</evidence>
<protein>
    <recommendedName>
        <fullName evidence="4">SRPBCC family protein</fullName>
    </recommendedName>
</protein>
<evidence type="ECO:0000313" key="3">
    <source>
        <dbReference type="Proteomes" id="UP001302429"/>
    </source>
</evidence>